<keyword evidence="1" id="KW-0732">Signal</keyword>
<dbReference type="Proteomes" id="UP001150259">
    <property type="component" value="Unassembled WGS sequence"/>
</dbReference>
<evidence type="ECO:0000256" key="1">
    <source>
        <dbReference type="SAM" id="SignalP"/>
    </source>
</evidence>
<proteinExistence type="predicted"/>
<keyword evidence="3" id="KW-1185">Reference proteome</keyword>
<dbReference type="RefSeq" id="WP_272460421.1">
    <property type="nucleotide sequence ID" value="NZ_JAPFQL010000003.1"/>
</dbReference>
<feature type="chain" id="PRO_5047334045" evidence="1">
    <location>
        <begin position="18"/>
        <end position="371"/>
    </location>
</feature>
<sequence length="371" mass="37736">MLAAALLVLAVASSAAACQTTVGDATPTAAGLAWTEIALPQGVQPVTLAAAGDAILIGALAAERPRPRLFLARGDSLTQVVVEPSSPYAFVARWLSIAVHDDRVVAVAGARGGAHANVRWTVWQGALGPRPRLVEQPQPFGVFGGWGAGDLTGAAFAGEDPVVVGAWASARTGNDVSLWRVAGDRWDRQDSTGTPLGSSPEALNGARSVTALAPAGLALVGSVTDLATGTVRSVPALWTAPAPAGPWTLVRLPSSQPIAEAHSARCDESGCLVVGVDGDVLTVWQTSGSTATRQEIPSLTVGDHQAAPPPVRLGGRTCIVAPGVLLERVGSGWRSRPGPAGAPVAAAALGDTIYLVTTVGDTLSRLWSARP</sequence>
<gene>
    <name evidence="2" type="ORF">OO014_01285</name>
</gene>
<comment type="caution">
    <text evidence="2">The sequence shown here is derived from an EMBL/GenBank/DDBJ whole genome shotgun (WGS) entry which is preliminary data.</text>
</comment>
<feature type="signal peptide" evidence="1">
    <location>
        <begin position="1"/>
        <end position="17"/>
    </location>
</feature>
<organism evidence="2 3">
    <name type="scientific">Intrasporangium calvum</name>
    <dbReference type="NCBI Taxonomy" id="53358"/>
    <lineage>
        <taxon>Bacteria</taxon>
        <taxon>Bacillati</taxon>
        <taxon>Actinomycetota</taxon>
        <taxon>Actinomycetes</taxon>
        <taxon>Micrococcales</taxon>
        <taxon>Intrasporangiaceae</taxon>
        <taxon>Intrasporangium</taxon>
    </lineage>
</organism>
<accession>A0ABT5GDJ0</accession>
<name>A0ABT5GDJ0_9MICO</name>
<protein>
    <submittedName>
        <fullName evidence="2">Uncharacterized protein</fullName>
    </submittedName>
</protein>
<evidence type="ECO:0000313" key="3">
    <source>
        <dbReference type="Proteomes" id="UP001150259"/>
    </source>
</evidence>
<dbReference type="EMBL" id="JAPFQL010000003">
    <property type="protein sequence ID" value="MDC5695875.1"/>
    <property type="molecule type" value="Genomic_DNA"/>
</dbReference>
<reference evidence="2 3" key="1">
    <citation type="submission" date="2022-11" db="EMBL/GenBank/DDBJ databases">
        <title>Anaerobic phenanthrene biodegradation by a DNRA strain PheN6.</title>
        <authorList>
            <person name="Zhang Z."/>
        </authorList>
    </citation>
    <scope>NUCLEOTIDE SEQUENCE [LARGE SCALE GENOMIC DNA]</scope>
    <source>
        <strain evidence="2 3">PheN6</strain>
    </source>
</reference>
<evidence type="ECO:0000313" key="2">
    <source>
        <dbReference type="EMBL" id="MDC5695875.1"/>
    </source>
</evidence>